<dbReference type="InParanoid" id="A0A6P8IR07"/>
<proteinExistence type="predicted"/>
<dbReference type="PROSITE" id="PS50262">
    <property type="entry name" value="G_PROTEIN_RECEP_F1_2"/>
    <property type="match status" value="1"/>
</dbReference>
<evidence type="ECO:0000256" key="9">
    <source>
        <dbReference type="SAM" id="MobiDB-lite"/>
    </source>
</evidence>
<feature type="transmembrane region" description="Helical" evidence="10">
    <location>
        <begin position="139"/>
        <end position="160"/>
    </location>
</feature>
<name>A0A6P8IR07_ACTTE</name>
<dbReference type="KEGG" id="aten:116303323"/>
<evidence type="ECO:0000256" key="1">
    <source>
        <dbReference type="ARBA" id="ARBA00004651"/>
    </source>
</evidence>
<dbReference type="GO" id="GO:0004930">
    <property type="term" value="F:G protein-coupled receptor activity"/>
    <property type="evidence" value="ECO:0007669"/>
    <property type="project" value="UniProtKB-KW"/>
</dbReference>
<feature type="region of interest" description="Disordered" evidence="9">
    <location>
        <begin position="445"/>
        <end position="489"/>
    </location>
</feature>
<feature type="domain" description="G-protein coupled receptors family 1 profile" evidence="11">
    <location>
        <begin position="37"/>
        <end position="296"/>
    </location>
</feature>
<feature type="transmembrane region" description="Helical" evidence="10">
    <location>
        <begin position="245"/>
        <end position="269"/>
    </location>
</feature>
<dbReference type="Gene3D" id="1.20.1070.10">
    <property type="entry name" value="Rhodopsin 7-helix transmembrane proteins"/>
    <property type="match status" value="1"/>
</dbReference>
<feature type="transmembrane region" description="Helical" evidence="10">
    <location>
        <begin position="101"/>
        <end position="119"/>
    </location>
</feature>
<evidence type="ECO:0000256" key="3">
    <source>
        <dbReference type="ARBA" id="ARBA00022692"/>
    </source>
</evidence>
<dbReference type="InterPro" id="IPR017452">
    <property type="entry name" value="GPCR_Rhodpsn_7TM"/>
</dbReference>
<keyword evidence="3 10" id="KW-0812">Transmembrane</keyword>
<sequence length="559" mass="62727">MTTTSNSKDSSSLTDQPDFYITTVFILFFLSLIIALENLLVLISIGMFIFKKYSINPFICSLSLADILHFLGPVLISLYIYISDRPQGFQQHYSLCKIQSWLTVFLQMTSMLSIVMLAIDRNLLLTKPVFYERKWKGLLLVVVVITCWMLSAFLSSWQMLSSEDVKPTRFAPHIYCLFTPSSSFAISFASIHLFFVLVCVVSVIYTSSSRNSLFRAEYSSATGKIKVKKTRNLVQEEYTRKMTRMVSIVVCLYCASHLPWMVAIFLGYFNVTYPPIYGLLSLQFPMVSSLCNPLLYGLVWPPFKNAYVNTVKAPMRMCKRDTRNIRSHSFQDSSLSRSYSFWSAEGFPVTADQEENSPQVLFGPSSHSSQPINFMPEELRIFENEGLTADSISLEIVGKDGTHDATSDVTCSNNISTAATNIALDASGQFQSILDLIEEMTEGKSRAKCSSKKGKNQSIDSKETSRYWSADESSTHAPSQNGRTSSTTDGAVVVVDTHPWEQDRQGTVRSGIAGCVCIGKSERYVIDNNRNRYLNYAVTREVTEICDPSNEVGVIMNGK</sequence>
<dbReference type="Pfam" id="PF00001">
    <property type="entry name" value="7tm_1"/>
    <property type="match status" value="1"/>
</dbReference>
<evidence type="ECO:0000256" key="10">
    <source>
        <dbReference type="SAM" id="Phobius"/>
    </source>
</evidence>
<accession>A0A6P8IR07</accession>
<dbReference type="InterPro" id="IPR000276">
    <property type="entry name" value="GPCR_Rhodpsn"/>
</dbReference>
<dbReference type="PRINTS" id="PR00237">
    <property type="entry name" value="GPCRRHODOPSN"/>
</dbReference>
<dbReference type="GeneID" id="116303323"/>
<dbReference type="GO" id="GO:0005886">
    <property type="term" value="C:plasma membrane"/>
    <property type="evidence" value="ECO:0007669"/>
    <property type="project" value="UniProtKB-SubCell"/>
</dbReference>
<keyword evidence="7" id="KW-0675">Receptor</keyword>
<feature type="transmembrane region" description="Helical" evidence="10">
    <location>
        <begin position="20"/>
        <end position="50"/>
    </location>
</feature>
<keyword evidence="8" id="KW-0807">Transducer</keyword>
<feature type="compositionally biased region" description="Polar residues" evidence="9">
    <location>
        <begin position="471"/>
        <end position="489"/>
    </location>
</feature>
<evidence type="ECO:0000256" key="5">
    <source>
        <dbReference type="ARBA" id="ARBA00023040"/>
    </source>
</evidence>
<gene>
    <name evidence="13" type="primary">LOC116303323</name>
</gene>
<dbReference type="Proteomes" id="UP000515163">
    <property type="component" value="Unplaced"/>
</dbReference>
<dbReference type="InterPro" id="IPR050569">
    <property type="entry name" value="TAAR"/>
</dbReference>
<feature type="compositionally biased region" description="Basic residues" evidence="9">
    <location>
        <begin position="446"/>
        <end position="455"/>
    </location>
</feature>
<comment type="subcellular location">
    <subcellularLocation>
        <location evidence="1">Cell membrane</location>
        <topology evidence="1">Multi-pass membrane protein</topology>
    </subcellularLocation>
</comment>
<reference evidence="13" key="1">
    <citation type="submission" date="2025-08" db="UniProtKB">
        <authorList>
            <consortium name="RefSeq"/>
        </authorList>
    </citation>
    <scope>IDENTIFICATION</scope>
    <source>
        <tissue evidence="13">Tentacle</tissue>
    </source>
</reference>
<keyword evidence="2" id="KW-1003">Cell membrane</keyword>
<evidence type="ECO:0000256" key="2">
    <source>
        <dbReference type="ARBA" id="ARBA00022475"/>
    </source>
</evidence>
<dbReference type="PANTHER" id="PTHR24249:SF411">
    <property type="entry name" value="G-PROTEIN COUPLED RECEPTORS FAMILY 1 PROFILE DOMAIN-CONTAINING PROTEIN"/>
    <property type="match status" value="1"/>
</dbReference>
<dbReference type="CDD" id="cd00637">
    <property type="entry name" value="7tm_classA_rhodopsin-like"/>
    <property type="match status" value="1"/>
</dbReference>
<feature type="transmembrane region" description="Helical" evidence="10">
    <location>
        <begin position="62"/>
        <end position="81"/>
    </location>
</feature>
<keyword evidence="12" id="KW-1185">Reference proteome</keyword>
<dbReference type="OrthoDB" id="5989984at2759"/>
<organism evidence="12 13">
    <name type="scientific">Actinia tenebrosa</name>
    <name type="common">Australian red waratah sea anemone</name>
    <dbReference type="NCBI Taxonomy" id="6105"/>
    <lineage>
        <taxon>Eukaryota</taxon>
        <taxon>Metazoa</taxon>
        <taxon>Cnidaria</taxon>
        <taxon>Anthozoa</taxon>
        <taxon>Hexacorallia</taxon>
        <taxon>Actiniaria</taxon>
        <taxon>Actiniidae</taxon>
        <taxon>Actinia</taxon>
    </lineage>
</organism>
<evidence type="ECO:0000256" key="4">
    <source>
        <dbReference type="ARBA" id="ARBA00022989"/>
    </source>
</evidence>
<evidence type="ECO:0000256" key="7">
    <source>
        <dbReference type="ARBA" id="ARBA00023170"/>
    </source>
</evidence>
<feature type="transmembrane region" description="Helical" evidence="10">
    <location>
        <begin position="184"/>
        <end position="205"/>
    </location>
</feature>
<evidence type="ECO:0000256" key="6">
    <source>
        <dbReference type="ARBA" id="ARBA00023136"/>
    </source>
</evidence>
<keyword evidence="5" id="KW-0297">G-protein coupled receptor</keyword>
<evidence type="ECO:0000256" key="8">
    <source>
        <dbReference type="ARBA" id="ARBA00023224"/>
    </source>
</evidence>
<dbReference type="AlphaFoldDB" id="A0A6P8IR07"/>
<dbReference type="PANTHER" id="PTHR24249">
    <property type="entry name" value="HISTAMINE RECEPTOR-RELATED G-PROTEIN COUPLED RECEPTOR"/>
    <property type="match status" value="1"/>
</dbReference>
<keyword evidence="4 10" id="KW-1133">Transmembrane helix</keyword>
<evidence type="ECO:0000313" key="12">
    <source>
        <dbReference type="Proteomes" id="UP000515163"/>
    </source>
</evidence>
<keyword evidence="6 10" id="KW-0472">Membrane</keyword>
<evidence type="ECO:0000313" key="13">
    <source>
        <dbReference type="RefSeq" id="XP_031568708.1"/>
    </source>
</evidence>
<protein>
    <submittedName>
        <fullName evidence="13">Adenosine receptor A3-like</fullName>
    </submittedName>
</protein>
<evidence type="ECO:0000259" key="11">
    <source>
        <dbReference type="PROSITE" id="PS50262"/>
    </source>
</evidence>
<dbReference type="SUPFAM" id="SSF81321">
    <property type="entry name" value="Family A G protein-coupled receptor-like"/>
    <property type="match status" value="1"/>
</dbReference>
<dbReference type="RefSeq" id="XP_031568708.1">
    <property type="nucleotide sequence ID" value="XM_031712848.1"/>
</dbReference>